<dbReference type="AlphaFoldDB" id="M7TMP2"/>
<sequence length="153" mass="16046">MFKSIIVAASALAASVAALPHAANSAVAARQEEPLAYWPASNFQEGCSPGGCIAGFNLTALAGYVSGAPAFNVFCHPIYIQQGWIDCDPVGEQAAGSSVQSMWTDASERELIKLSVAHLWREGEASYNASGSVEIEATETSFEVPVLRVVGIL</sequence>
<dbReference type="HOGENOM" id="CLU_123981_0_0_1"/>
<dbReference type="EMBL" id="KB705691">
    <property type="protein sequence ID" value="EMR71156.1"/>
    <property type="molecule type" value="Genomic_DNA"/>
</dbReference>
<gene>
    <name evidence="2" type="ORF">UCREL1_1801</name>
</gene>
<dbReference type="eggNOG" id="ENOG502SH3P">
    <property type="taxonomic scope" value="Eukaryota"/>
</dbReference>
<feature type="chain" id="PRO_5004085849" evidence="1">
    <location>
        <begin position="19"/>
        <end position="153"/>
    </location>
</feature>
<evidence type="ECO:0000313" key="2">
    <source>
        <dbReference type="EMBL" id="EMR71156.1"/>
    </source>
</evidence>
<reference evidence="3" key="1">
    <citation type="journal article" date="2013" name="Genome Announc.">
        <title>Draft genome sequence of the grapevine dieback fungus Eutypa lata UCR-EL1.</title>
        <authorList>
            <person name="Blanco-Ulate B."/>
            <person name="Rolshausen P.E."/>
            <person name="Cantu D."/>
        </authorList>
    </citation>
    <scope>NUCLEOTIDE SEQUENCE [LARGE SCALE GENOMIC DNA]</scope>
    <source>
        <strain evidence="3">UCR-EL1</strain>
    </source>
</reference>
<name>M7TMP2_EUTLA</name>
<dbReference type="Proteomes" id="UP000012174">
    <property type="component" value="Unassembled WGS sequence"/>
</dbReference>
<protein>
    <submittedName>
        <fullName evidence="2">Uncharacterized protein</fullName>
    </submittedName>
</protein>
<keyword evidence="3" id="KW-1185">Reference proteome</keyword>
<dbReference type="KEGG" id="ela:UCREL1_1801"/>
<dbReference type="OrthoDB" id="3490397at2759"/>
<keyword evidence="1" id="KW-0732">Signal</keyword>
<proteinExistence type="predicted"/>
<feature type="signal peptide" evidence="1">
    <location>
        <begin position="1"/>
        <end position="18"/>
    </location>
</feature>
<evidence type="ECO:0000256" key="1">
    <source>
        <dbReference type="SAM" id="SignalP"/>
    </source>
</evidence>
<evidence type="ECO:0000313" key="3">
    <source>
        <dbReference type="Proteomes" id="UP000012174"/>
    </source>
</evidence>
<accession>M7TMP2</accession>
<organism evidence="2 3">
    <name type="scientific">Eutypa lata (strain UCR-EL1)</name>
    <name type="common">Grapevine dieback disease fungus</name>
    <name type="synonym">Eutypa armeniacae</name>
    <dbReference type="NCBI Taxonomy" id="1287681"/>
    <lineage>
        <taxon>Eukaryota</taxon>
        <taxon>Fungi</taxon>
        <taxon>Dikarya</taxon>
        <taxon>Ascomycota</taxon>
        <taxon>Pezizomycotina</taxon>
        <taxon>Sordariomycetes</taxon>
        <taxon>Xylariomycetidae</taxon>
        <taxon>Xylariales</taxon>
        <taxon>Diatrypaceae</taxon>
        <taxon>Eutypa</taxon>
    </lineage>
</organism>